<proteinExistence type="predicted"/>
<protein>
    <submittedName>
        <fullName evidence="1">Uncharacterized protein</fullName>
    </submittedName>
</protein>
<comment type="caution">
    <text evidence="1">The sequence shown here is derived from an EMBL/GenBank/DDBJ whole genome shotgun (WGS) entry which is preliminary data.</text>
</comment>
<evidence type="ECO:0000313" key="2">
    <source>
        <dbReference type="Proteomes" id="UP001500936"/>
    </source>
</evidence>
<organism evidence="1 2">
    <name type="scientific">Nibrella viscosa</name>
    <dbReference type="NCBI Taxonomy" id="1084524"/>
    <lineage>
        <taxon>Bacteria</taxon>
        <taxon>Pseudomonadati</taxon>
        <taxon>Bacteroidota</taxon>
        <taxon>Cytophagia</taxon>
        <taxon>Cytophagales</taxon>
        <taxon>Spirosomataceae</taxon>
        <taxon>Nibrella</taxon>
    </lineage>
</organism>
<dbReference type="EMBL" id="BAABHB010000001">
    <property type="protein sequence ID" value="GAA4397666.1"/>
    <property type="molecule type" value="Genomic_DNA"/>
</dbReference>
<keyword evidence="2" id="KW-1185">Reference proteome</keyword>
<accession>A0ABP8JYP9</accession>
<gene>
    <name evidence="1" type="ORF">GCM10023187_07380</name>
</gene>
<dbReference type="Proteomes" id="UP001500936">
    <property type="component" value="Unassembled WGS sequence"/>
</dbReference>
<evidence type="ECO:0000313" key="1">
    <source>
        <dbReference type="EMBL" id="GAA4397666.1"/>
    </source>
</evidence>
<reference evidence="2" key="1">
    <citation type="journal article" date="2019" name="Int. J. Syst. Evol. Microbiol.">
        <title>The Global Catalogue of Microorganisms (GCM) 10K type strain sequencing project: providing services to taxonomists for standard genome sequencing and annotation.</title>
        <authorList>
            <consortium name="The Broad Institute Genomics Platform"/>
            <consortium name="The Broad Institute Genome Sequencing Center for Infectious Disease"/>
            <person name="Wu L."/>
            <person name="Ma J."/>
        </authorList>
    </citation>
    <scope>NUCLEOTIDE SEQUENCE [LARGE SCALE GENOMIC DNA]</scope>
    <source>
        <strain evidence="2">JCM 17925</strain>
    </source>
</reference>
<sequence>MAWQTAEKCRVPDLPFPEESKRIRQADCLTDGGNEAAVTGIGNSTGGVWIRKVPLRNSKSIRSEQKALPKRGLPLGTVPLL</sequence>
<name>A0ABP8JYP9_9BACT</name>